<feature type="region of interest" description="Disordered" evidence="2">
    <location>
        <begin position="1133"/>
        <end position="1418"/>
    </location>
</feature>
<feature type="compositionally biased region" description="Basic residues" evidence="2">
    <location>
        <begin position="1286"/>
        <end position="1296"/>
    </location>
</feature>
<feature type="compositionally biased region" description="Basic and acidic residues" evidence="2">
    <location>
        <begin position="455"/>
        <end position="484"/>
    </location>
</feature>
<feature type="compositionally biased region" description="Low complexity" evidence="2">
    <location>
        <begin position="1462"/>
        <end position="1472"/>
    </location>
</feature>
<feature type="compositionally biased region" description="Low complexity" evidence="2">
    <location>
        <begin position="120"/>
        <end position="139"/>
    </location>
</feature>
<feature type="compositionally biased region" description="Basic and acidic residues" evidence="2">
    <location>
        <begin position="1334"/>
        <end position="1344"/>
    </location>
</feature>
<reference evidence="4" key="1">
    <citation type="submission" date="2013-07" db="EMBL/GenBank/DDBJ databases">
        <title>The genome of Eucalyptus grandis.</title>
        <authorList>
            <person name="Schmutz J."/>
            <person name="Hayes R."/>
            <person name="Myburg A."/>
            <person name="Tuskan G."/>
            <person name="Grattapaglia D."/>
            <person name="Rokhsar D.S."/>
        </authorList>
    </citation>
    <scope>NUCLEOTIDE SEQUENCE</scope>
    <source>
        <tissue evidence="4">Leaf extractions</tissue>
    </source>
</reference>
<feature type="region of interest" description="Disordered" evidence="2">
    <location>
        <begin position="52"/>
        <end position="256"/>
    </location>
</feature>
<dbReference type="EMBL" id="KK198754">
    <property type="protein sequence ID" value="KCW83316.1"/>
    <property type="molecule type" value="Genomic_DNA"/>
</dbReference>
<feature type="compositionally biased region" description="Basic and acidic residues" evidence="2">
    <location>
        <begin position="436"/>
        <end position="445"/>
    </location>
</feature>
<feature type="compositionally biased region" description="Polar residues" evidence="2">
    <location>
        <begin position="600"/>
        <end position="610"/>
    </location>
</feature>
<feature type="compositionally biased region" description="Polar residues" evidence="2">
    <location>
        <begin position="1545"/>
        <end position="1559"/>
    </location>
</feature>
<dbReference type="KEGG" id="egr:104417904"/>
<sequence>MASGTTGERRWGNSGRRSGLIVLGKVAVPKPINLPSQRLENHGLDPNVEIVPKGTLSWGSRSSSSTPNAWGSSLHSPSGDGSNSPSHLSARPSSGESGTRPSTAGSDRALDSTNAWGPNSRPSSASGALSSSQTSLASLRPRSAETRPGSSQLSRFAESMLDNSVTGGMERLGPTSSKNDRFSLSSGDFPVLGSEKNGCGKSAGSQEHAPQGSEVSSDSAVLVKEGDSSINADPRNRVDDSWRRDNAPCGEDGGPGVDKWRGDHPPHQNAGILPQQFSAWHGPLVNNPPGGGVWFRRPPGGPPYGAPVAPGGFPVESFPYYRPQIPPPALPTMHPPPGAGPRGHHSTSGDMYRPQMPDGFIRPGMPLRPGYYSGPMPYDGYFGPPMNYHNSNERDVAYTGMAAGPPRYSGQNAPEIPHRSGGYGSTNKASDGEEVDLGHPRDTRGQYKVLLKQQESWDGKGEGHKREGTVTKDESSLDKDEPGKKALWKNQWRSDPNNEEKDLENAEPAEEASQKFDHRGGGPGPTRVKELENVQRADDADSVRRPYNNSVVPEAPKSSVAALKDSSLIQKIEGLNAKARVSDDRCEYTFVSNRSEEDNNLQGPDTMSSRSAKEIGSNALHVERIHAAKVTKPNLSEMDASSGGKSLEQADASEATIPRRHPHGVQGKSHHRGRGRSSTQDADERWKRSKEPDQLVVTDASLEISNIHVPHPMSGKANDVSAPLYQGKDEGGTVSIAYDPSESVAEQAKMRELAKQRIKQRQIEEEERARDQKAKARMKLEELNRRTQAMDGSIGKGENVSTSATLNKQHDSQPVVEMAKASTRSVVLSSESVSNTITVSEVSAVIGRSTAPSNLSQAPDGACEEHALVGNQSGPLKQDTKTGVGCASDPLEDGRTFKQKRVGPKHKSHISSEKNFNEKGTFEPSKVLADGADGVTKSADVPYESTPSCEDRTPVNPHGMVESMVQPRKKGSKTSRNKYKVDEASTLSALPVLAPKEITVANTIEESSQRKSPESKLNSTQVESPPDPGDAKQSSERHPSIAGEEVHTRVNYPWKSQHSRRIPRNQQANRFADKLHSGESVVWAPVRSQNKIEVSDEASDRALVEGVNSTVKIENPVQNNPKNKRAEIERYVPKPAAKEMAQQGSIHQHTVASSSINSGDASVEAAGGSGLQSIENAQPAKPSSRSGDSRLNKPGRVHGSWRQRGPKESTLHDLADGQSYISDIGKDVQKLSGHHQAEELELRAVDEKPKRSDELGSGDGSNLPSNSNSAAEVTIHPARDQGVAGRGKRHAPRAHKATGVTVNHDQKKGIEEMDESGNQSSPPEVIQRSPVVPKENHAVSERSTSHWQPKSHSSSAHISRGSRVTGGQNIQADSGGIDAELPHGGPPALAQYEMEHREALSTNDNRKYNSRKDNVNEAGHVEGKIEKKALAIGVRTHSSTHGSVRSTGDVRHESQFPSGFHRNQGGRNARGNGSHGDWNSNGQENIRHRERQRPNSHFRYQPVGTYSDNRSNHVEGSKDGSQSTGMKFKEKSGQGTSSRGGGNYTDRQVGTGQVDTDCN</sequence>
<dbReference type="InParanoid" id="A0A059CYR3"/>
<dbReference type="Pfam" id="PF07001">
    <property type="entry name" value="BAT2_N"/>
    <property type="match status" value="1"/>
</dbReference>
<accession>A0A059CYR3</accession>
<feature type="compositionally biased region" description="Basic and acidic residues" evidence="2">
    <location>
        <begin position="234"/>
        <end position="246"/>
    </location>
</feature>
<feature type="region of interest" description="Disordered" evidence="2">
    <location>
        <begin position="1"/>
        <end position="20"/>
    </location>
</feature>
<dbReference type="eggNOG" id="ENOG502QUIY">
    <property type="taxonomic scope" value="Eukaryota"/>
</dbReference>
<feature type="compositionally biased region" description="Basic and acidic residues" evidence="2">
    <location>
        <begin position="910"/>
        <end position="921"/>
    </location>
</feature>
<feature type="domain" description="BAT2 N-terminal" evidence="3">
    <location>
        <begin position="16"/>
        <end position="134"/>
    </location>
</feature>
<feature type="compositionally biased region" description="Polar residues" evidence="2">
    <location>
        <begin position="1171"/>
        <end position="1186"/>
    </location>
</feature>
<feature type="compositionally biased region" description="Basic and acidic residues" evidence="2">
    <location>
        <begin position="1224"/>
        <end position="1254"/>
    </location>
</feature>
<feature type="compositionally biased region" description="Polar residues" evidence="2">
    <location>
        <begin position="66"/>
        <end position="117"/>
    </location>
</feature>
<proteinExistence type="predicted"/>
<dbReference type="OrthoDB" id="1939715at2759"/>
<dbReference type="Gramene" id="KCW83316">
    <property type="protein sequence ID" value="KCW83316"/>
    <property type="gene ID" value="EUGRSUZ_B00248"/>
</dbReference>
<evidence type="ECO:0000313" key="4">
    <source>
        <dbReference type="EMBL" id="KCW83316.1"/>
    </source>
</evidence>
<feature type="compositionally biased region" description="Polar residues" evidence="2">
    <location>
        <begin position="1260"/>
        <end position="1271"/>
    </location>
</feature>
<feature type="compositionally biased region" description="Basic residues" evidence="2">
    <location>
        <begin position="897"/>
        <end position="909"/>
    </location>
</feature>
<protein>
    <recommendedName>
        <fullName evidence="3">BAT2 N-terminal domain-containing protein</fullName>
    </recommendedName>
</protein>
<dbReference type="InterPro" id="IPR038808">
    <property type="entry name" value="MOS1-like"/>
</dbReference>
<feature type="region of interest" description="Disordered" evidence="2">
    <location>
        <begin position="758"/>
        <end position="777"/>
    </location>
</feature>
<feature type="compositionally biased region" description="Basic and acidic residues" evidence="2">
    <location>
        <begin position="1029"/>
        <end position="1048"/>
    </location>
</feature>
<feature type="compositionally biased region" description="Basic and acidic residues" evidence="2">
    <location>
        <begin position="1205"/>
        <end position="1215"/>
    </location>
</feature>
<feature type="compositionally biased region" description="Basic and acidic residues" evidence="2">
    <location>
        <begin position="1393"/>
        <end position="1418"/>
    </location>
</feature>
<feature type="compositionally biased region" description="Basic residues" evidence="2">
    <location>
        <begin position="967"/>
        <end position="978"/>
    </location>
</feature>
<feature type="region of interest" description="Disordered" evidence="2">
    <location>
        <begin position="783"/>
        <end position="814"/>
    </location>
</feature>
<dbReference type="FunCoup" id="A0A059CYR3">
    <property type="interactions" value="2212"/>
</dbReference>
<evidence type="ECO:0000256" key="1">
    <source>
        <dbReference type="ARBA" id="ARBA00022553"/>
    </source>
</evidence>
<dbReference type="PANTHER" id="PTHR34805:SF1">
    <property type="entry name" value="PROTEIN MODIFIER OF SNC1 1"/>
    <property type="match status" value="1"/>
</dbReference>
<dbReference type="GO" id="GO:0040029">
    <property type="term" value="P:epigenetic regulation of gene expression"/>
    <property type="evidence" value="ECO:0000318"/>
    <property type="project" value="GO_Central"/>
</dbReference>
<dbReference type="PANTHER" id="PTHR34805">
    <property type="entry name" value="PROTEIN MODIFIER OF SNC1 1"/>
    <property type="match status" value="1"/>
</dbReference>
<keyword evidence="1" id="KW-0597">Phosphoprotein</keyword>
<feature type="compositionally biased region" description="Polar residues" evidence="2">
    <location>
        <begin position="174"/>
        <end position="186"/>
    </location>
</feature>
<gene>
    <name evidence="4" type="ORF">EUGRSUZ_B00248</name>
</gene>
<feature type="compositionally biased region" description="Basic and acidic residues" evidence="2">
    <location>
        <begin position="527"/>
        <end position="544"/>
    </location>
</feature>
<feature type="compositionally biased region" description="Basic and acidic residues" evidence="2">
    <location>
        <begin position="682"/>
        <end position="693"/>
    </location>
</feature>
<feature type="compositionally biased region" description="Low complexity" evidence="2">
    <location>
        <begin position="1351"/>
        <end position="1363"/>
    </location>
</feature>
<feature type="region of interest" description="Disordered" evidence="2">
    <location>
        <begin position="399"/>
        <end position="560"/>
    </location>
</feature>
<feature type="region of interest" description="Disordered" evidence="2">
    <location>
        <begin position="592"/>
        <end position="694"/>
    </location>
</feature>
<dbReference type="InterPro" id="IPR009738">
    <property type="entry name" value="BAT2_N"/>
</dbReference>
<name>A0A059CYR3_EUCGR</name>
<evidence type="ECO:0000256" key="2">
    <source>
        <dbReference type="SAM" id="MobiDB-lite"/>
    </source>
</evidence>
<feature type="region of interest" description="Disordered" evidence="2">
    <location>
        <begin position="1436"/>
        <end position="1559"/>
    </location>
</feature>
<organism evidence="4">
    <name type="scientific">Eucalyptus grandis</name>
    <name type="common">Flooded gum</name>
    <dbReference type="NCBI Taxonomy" id="71139"/>
    <lineage>
        <taxon>Eukaryota</taxon>
        <taxon>Viridiplantae</taxon>
        <taxon>Streptophyta</taxon>
        <taxon>Embryophyta</taxon>
        <taxon>Tracheophyta</taxon>
        <taxon>Spermatophyta</taxon>
        <taxon>Magnoliopsida</taxon>
        <taxon>eudicotyledons</taxon>
        <taxon>Gunneridae</taxon>
        <taxon>Pentapetalae</taxon>
        <taxon>rosids</taxon>
        <taxon>malvids</taxon>
        <taxon>Myrtales</taxon>
        <taxon>Myrtaceae</taxon>
        <taxon>Myrtoideae</taxon>
        <taxon>Eucalypteae</taxon>
        <taxon>Eucalyptus</taxon>
    </lineage>
</organism>
<feature type="compositionally biased region" description="Basic residues" evidence="2">
    <location>
        <begin position="658"/>
        <end position="675"/>
    </location>
</feature>
<feature type="compositionally biased region" description="Polar residues" evidence="2">
    <location>
        <begin position="1436"/>
        <end position="1446"/>
    </location>
</feature>
<dbReference type="STRING" id="71139.A0A059CYR3"/>
<dbReference type="OMA" id="ERTISHW"/>
<feature type="compositionally biased region" description="Polar residues" evidence="2">
    <location>
        <begin position="1142"/>
        <end position="1160"/>
    </location>
</feature>
<evidence type="ECO:0000259" key="3">
    <source>
        <dbReference type="Pfam" id="PF07001"/>
    </source>
</evidence>
<feature type="region of interest" description="Disordered" evidence="2">
    <location>
        <begin position="871"/>
        <end position="1078"/>
    </location>
</feature>